<evidence type="ECO:0000256" key="5">
    <source>
        <dbReference type="ARBA" id="ARBA00023268"/>
    </source>
</evidence>
<dbReference type="InterPro" id="IPR011032">
    <property type="entry name" value="GroES-like_sf"/>
</dbReference>
<dbReference type="InterPro" id="IPR001227">
    <property type="entry name" value="Ac_transferase_dom_sf"/>
</dbReference>
<dbReference type="SUPFAM" id="SSF52151">
    <property type="entry name" value="FabD/lysophospholipase-like"/>
    <property type="match status" value="1"/>
</dbReference>
<evidence type="ECO:0000256" key="6">
    <source>
        <dbReference type="PROSITE-ProRule" id="PRU01363"/>
    </source>
</evidence>
<dbReference type="Pfam" id="PF14765">
    <property type="entry name" value="PS-DH"/>
    <property type="match status" value="1"/>
</dbReference>
<dbReference type="InterPro" id="IPR056501">
    <property type="entry name" value="NAD-bd_HRPKS_sdrA"/>
</dbReference>
<keyword evidence="11" id="KW-1185">Reference proteome</keyword>
<evidence type="ECO:0000313" key="11">
    <source>
        <dbReference type="Proteomes" id="UP000286045"/>
    </source>
</evidence>
<dbReference type="Gene3D" id="3.40.366.10">
    <property type="entry name" value="Malonyl-Coenzyme A Acyl Carrier Protein, domain 2"/>
    <property type="match status" value="1"/>
</dbReference>
<dbReference type="InterPro" id="IPR057326">
    <property type="entry name" value="KR_dom"/>
</dbReference>
<dbReference type="SUPFAM" id="SSF51735">
    <property type="entry name" value="NAD(P)-binding Rossmann-fold domains"/>
    <property type="match status" value="2"/>
</dbReference>
<feature type="region of interest" description="Disordered" evidence="7">
    <location>
        <begin position="46"/>
        <end position="90"/>
    </location>
</feature>
<dbReference type="PANTHER" id="PTHR43775:SF13">
    <property type="entry name" value="POLYKETIDE SYNTHASE 1"/>
    <property type="match status" value="1"/>
</dbReference>
<protein>
    <recommendedName>
        <fullName evidence="12">Carrier domain-containing protein</fullName>
    </recommendedName>
</protein>
<dbReference type="GO" id="GO:0016491">
    <property type="term" value="F:oxidoreductase activity"/>
    <property type="evidence" value="ECO:0007669"/>
    <property type="project" value="UniProtKB-KW"/>
</dbReference>
<dbReference type="PROSITE" id="PS52004">
    <property type="entry name" value="KS3_2"/>
    <property type="match status" value="1"/>
</dbReference>
<dbReference type="InterPro" id="IPR014030">
    <property type="entry name" value="Ketoacyl_synth_N"/>
</dbReference>
<feature type="domain" description="Ketosynthase family 3 (KS3)" evidence="8">
    <location>
        <begin position="95"/>
        <end position="519"/>
    </location>
</feature>
<evidence type="ECO:0000256" key="2">
    <source>
        <dbReference type="ARBA" id="ARBA00022553"/>
    </source>
</evidence>
<dbReference type="Gene3D" id="3.10.129.110">
    <property type="entry name" value="Polyketide synthase dehydratase"/>
    <property type="match status" value="1"/>
</dbReference>
<dbReference type="InterPro" id="IPR016035">
    <property type="entry name" value="Acyl_Trfase/lysoPLipase"/>
</dbReference>
<dbReference type="GO" id="GO:1901336">
    <property type="term" value="P:lactone biosynthetic process"/>
    <property type="evidence" value="ECO:0007669"/>
    <property type="project" value="UniProtKB-ARBA"/>
</dbReference>
<dbReference type="GO" id="GO:0044550">
    <property type="term" value="P:secondary metabolite biosynthetic process"/>
    <property type="evidence" value="ECO:0007669"/>
    <property type="project" value="TreeGrafter"/>
</dbReference>
<feature type="region of interest" description="N-terminal hotdog fold" evidence="6">
    <location>
        <begin position="1010"/>
        <end position="1144"/>
    </location>
</feature>
<dbReference type="SMART" id="SM00829">
    <property type="entry name" value="PKS_ER"/>
    <property type="match status" value="1"/>
</dbReference>
<accession>A0A439D755</accession>
<keyword evidence="1" id="KW-0596">Phosphopantetheine</keyword>
<dbReference type="InterPro" id="IPR049900">
    <property type="entry name" value="PKS_mFAS_DH"/>
</dbReference>
<dbReference type="Gene3D" id="3.90.180.10">
    <property type="entry name" value="Medium-chain alcohol dehydrogenases, catalytic domain"/>
    <property type="match status" value="1"/>
</dbReference>
<comment type="caution">
    <text evidence="10">The sequence shown here is derived from an EMBL/GenBank/DDBJ whole genome shotgun (WGS) entry which is preliminary data.</text>
</comment>
<dbReference type="SMART" id="SM00825">
    <property type="entry name" value="PKS_KS"/>
    <property type="match status" value="1"/>
</dbReference>
<dbReference type="InterPro" id="IPR013968">
    <property type="entry name" value="PKS_KR"/>
</dbReference>
<dbReference type="SUPFAM" id="SSF50129">
    <property type="entry name" value="GroES-like"/>
    <property type="match status" value="1"/>
</dbReference>
<dbReference type="PROSITE" id="PS00606">
    <property type="entry name" value="KS3_1"/>
    <property type="match status" value="1"/>
</dbReference>
<dbReference type="InterPro" id="IPR020841">
    <property type="entry name" value="PKS_Beta-ketoAc_synthase_dom"/>
</dbReference>
<dbReference type="InterPro" id="IPR016036">
    <property type="entry name" value="Malonyl_transacylase_ACP-bd"/>
</dbReference>
<dbReference type="CDD" id="cd00833">
    <property type="entry name" value="PKS"/>
    <property type="match status" value="1"/>
</dbReference>
<dbReference type="PROSITE" id="PS52019">
    <property type="entry name" value="PKS_MFAS_DH"/>
    <property type="match status" value="1"/>
</dbReference>
<keyword evidence="4" id="KW-0560">Oxidoreductase</keyword>
<feature type="compositionally biased region" description="Low complexity" evidence="7">
    <location>
        <begin position="10"/>
        <end position="20"/>
    </location>
</feature>
<dbReference type="Pfam" id="PF08659">
    <property type="entry name" value="KR"/>
    <property type="match status" value="1"/>
</dbReference>
<feature type="domain" description="PKS/mFAS DH" evidence="9">
    <location>
        <begin position="1010"/>
        <end position="1332"/>
    </location>
</feature>
<dbReference type="InterPro" id="IPR013154">
    <property type="entry name" value="ADH-like_N"/>
</dbReference>
<feature type="compositionally biased region" description="Polar residues" evidence="7">
    <location>
        <begin position="49"/>
        <end position="61"/>
    </location>
</feature>
<dbReference type="InterPro" id="IPR018201">
    <property type="entry name" value="Ketoacyl_synth_AS"/>
</dbReference>
<evidence type="ECO:0000256" key="7">
    <source>
        <dbReference type="SAM" id="MobiDB-lite"/>
    </source>
</evidence>
<dbReference type="InterPro" id="IPR049551">
    <property type="entry name" value="PKS_DH_C"/>
</dbReference>
<feature type="region of interest" description="Disordered" evidence="7">
    <location>
        <begin position="1"/>
        <end position="23"/>
    </location>
</feature>
<dbReference type="Pfam" id="PF13602">
    <property type="entry name" value="ADH_zinc_N_2"/>
    <property type="match status" value="1"/>
</dbReference>
<dbReference type="InterPro" id="IPR014043">
    <property type="entry name" value="Acyl_transferase_dom"/>
</dbReference>
<dbReference type="InterPro" id="IPR042104">
    <property type="entry name" value="PKS_dehydratase_sf"/>
</dbReference>
<dbReference type="Pfam" id="PF00698">
    <property type="entry name" value="Acyl_transf_1"/>
    <property type="match status" value="1"/>
</dbReference>
<dbReference type="InterPro" id="IPR050091">
    <property type="entry name" value="PKS_NRPS_Biosynth_Enz"/>
</dbReference>
<evidence type="ECO:0000259" key="8">
    <source>
        <dbReference type="PROSITE" id="PS52004"/>
    </source>
</evidence>
<dbReference type="PANTHER" id="PTHR43775">
    <property type="entry name" value="FATTY ACID SYNTHASE"/>
    <property type="match status" value="1"/>
</dbReference>
<feature type="region of interest" description="Disordered" evidence="7">
    <location>
        <begin position="2268"/>
        <end position="2289"/>
    </location>
</feature>
<name>A0A439D755_9PEZI</name>
<sequence length="2289" mass="248785">MAPAATNGYANSASNGASEGSEAHIEGQTTGLVNGNLNGLAHEHADVTAGSQGPGSINGSSRLHGMPHVSAPYINGHSNGDVRSHSATPTPKVKMMPIAVVGMSCRLPGNVASPAEFWELCARARSGYSTIPPERFNTASFQHPNPGKAGCHNPVGGHFLNTDLAAFDAPFFSLTEKEAISMDPQQRLLLECTFEALESAGIPKSNIVGKDVGVFVGGSFPEYESHLFRDPDTIPMHQATGCAYAMQSNRISHFFDLKGPSFTTDTACSSSLVALHVACQSLRTGESGMAIVGGCHLNMLPEFWISFSKSRLFSDSGRSYSFDSRGTGFGRGEGCGVIVLKPLDQARRDNDQIRAIIAGSGINQDGKTPGITMPCGEAQEKLMRQVYENSGLNPADCGFVEAHGTGTRVGDPIEATAIHNVFHQGRTPRDPLYLGSVKSNIGHLEGASGIVAVIKSALMLERGFILPNYDFKHPNEKIPFKAWNMKVPVSQRPWPRNKKYISVNNFGFGGTNAHVVLERVPFTQRGPKSDADLKDDNPTRKLFVVTANDKTSLEASLKNLVIYLEQRPEMFQKALMADVAYTLGQRRSLLQWRVAIPALRSFDLIEAIDSQRLAPGKESDPLRIGFIFTGQGAQWYGMGRELYQQYPIFGNAIDYADVCLGSLGASWSLLEELSKDEKTSNVGAAHISQPACTAIQLALVDLMRSWGIKPTAVAGHSSGEIGAAYAAGILTFETCMAIAYHRGRLVPVLKERYPQLRGAMMAVGGSKEEFEPIISEIKAGEIRIACYNSPSSLTISGDEAGIDELKKVAEEKQLFNRKLFVDTAYHSHHMNLLAKDYQESIADVQPPISTNIRFHSSLLGRRIDGLDLEPSYWVQNLTCAVRFDEAVQSMLQPIDGHRTGVNMLLELGPHSALQGPLKQILKVVGGDAAKVPYVAALARKKDAVETALDAAATLFTKGAVLDFEAINFPKPGKSPMLLSDLPRYSWNYSARYWQESRFTQVHKNRSVPRNDILGTLANYSSDLEPTWRNIVRLDDLPWLQHHRIQSMTVFPMAGYVVMALEAAAQRAVQANISFDRFELRDISVTAPLIISEEDVEMTTSLRPHQESALVSSETWDEFRISSWTKSKGWKEHCKGLVAVESKEANGVDTIRQTLASRARLQATTTKVDDAASRSLNAAKLYDTLSELGVSYGPTFQGITNCLVGDDCSHAKILVPDIAKEMPNHYISEAIIQPALLESLISLYWSIAENGRDAIDTVYLPTSVSRISISKEITAVTQQPGQSIQAYCQGSLPMGTPKPTKIAIFATRDSTSSEPLVNIEELTIAPIIDREVQSDVDARRELCYKLDWEPILEPLSIDPDNVADPVLVGGSEILDAEIEIIHGDTPSQNELAFTLAEVLERVTGKKLNITNLLNSNAAGKLVIFLQEIETPLLSNLKAAQFDALKNALISVRGALWIVRGAYGNSTNPDLNMVAGLSRTIRSETLLPFATLDLDGRSRLSTRKTIEAIVEVFSAVFGNGSPRGEMEFMERSGSFFTPRIINDDELNDIIYRETKPSTSQLAQFGEGDRSLKLTIGNLGALDTLHFADNVVTENPLDSDSIEIHVRAIGVNHRDLAAAHGKLPTPEFGIEASGVVTSVGSGVRDIEVGDRVAAIAQGAFATYVRTKAVFAFKLPKNMSFEAGATMPLAYATAYQSLIELGRLRHDERVLVHAGAGAVGQAAINLAQMIGAEIYTTVGSTEKKEFLINEYGLADDHIFYDRSISFGDSIRQATRQQGVDLVLNSLVGDALQESWKCLSKFGRLVNIGSRDTNSSIRLDMTHSDRNASFISVDIMSITTERPVLLHRLLSDVSNLMRYGKIRPISPITVFPVSDVESAFKALHSGKPHGKVVVVPNADDIVRVTSPKKPAQLLKKNATYILIGGTGGLGRSMARWMVSRGARHLVLVSRSGSATGKVKNLIDEVAEVGAEIIVRKCDVANAADVEELVNFGLEGLPPVRGLIHGAMVLRDVLFEKMTYDEYITVIESKVQGGWNFHRALINSQLDFFVAISSVAGMVGNRGQAAYAAANCFLNSLVQHRLAMGLPASSLDLTAISDSGYLAEDLEKAAEVARNLGSDTICEAEVLALLGAAISGRMTAACNNHTITGMRITPTMQPFWTDDAKCKYLREAAEAAAAADASASVAKTISYNAAVKAAKTLDEAEQVVCDGLVSKLAAVMMMDIEDLDVTRSLSHYPLDSLVAIEIRNFITHFGKGCMREKQSGEISINLQQHRGDEKIGYSHEETPMIDRDTSG</sequence>
<dbReference type="Pfam" id="PF16197">
    <property type="entry name" value="KAsynt_C_assoc"/>
    <property type="match status" value="1"/>
</dbReference>
<evidence type="ECO:0000259" key="9">
    <source>
        <dbReference type="PROSITE" id="PS52019"/>
    </source>
</evidence>
<keyword evidence="3" id="KW-0808">Transferase</keyword>
<dbReference type="Pfam" id="PF02801">
    <property type="entry name" value="Ketoacyl-synt_C"/>
    <property type="match status" value="1"/>
</dbReference>
<dbReference type="EMBL" id="RYZI01000122">
    <property type="protein sequence ID" value="RWA10234.1"/>
    <property type="molecule type" value="Genomic_DNA"/>
</dbReference>
<reference evidence="10 11" key="1">
    <citation type="submission" date="2018-12" db="EMBL/GenBank/DDBJ databases">
        <title>Draft genome sequence of Xylaria grammica IHI A82.</title>
        <authorList>
            <person name="Buettner E."/>
            <person name="Kellner H."/>
        </authorList>
    </citation>
    <scope>NUCLEOTIDE SEQUENCE [LARGE SCALE GENOMIC DNA]</scope>
    <source>
        <strain evidence="10 11">IHI A82</strain>
    </source>
</reference>
<dbReference type="Pfam" id="PF00109">
    <property type="entry name" value="ketoacyl-synt"/>
    <property type="match status" value="1"/>
</dbReference>
<dbReference type="InterPro" id="IPR016039">
    <property type="entry name" value="Thiolase-like"/>
</dbReference>
<dbReference type="SUPFAM" id="SSF53901">
    <property type="entry name" value="Thiolase-like"/>
    <property type="match status" value="1"/>
</dbReference>
<dbReference type="SUPFAM" id="SSF55048">
    <property type="entry name" value="Probable ACP-binding domain of malonyl-CoA ACP transacylase"/>
    <property type="match status" value="1"/>
</dbReference>
<dbReference type="Gene3D" id="3.40.50.720">
    <property type="entry name" value="NAD(P)-binding Rossmann-like Domain"/>
    <property type="match status" value="1"/>
</dbReference>
<dbReference type="GO" id="GO:0004315">
    <property type="term" value="F:3-oxoacyl-[acyl-carrier-protein] synthase activity"/>
    <property type="evidence" value="ECO:0007669"/>
    <property type="project" value="InterPro"/>
</dbReference>
<proteinExistence type="predicted"/>
<dbReference type="FunFam" id="3.40.50.720:FF:000209">
    <property type="entry name" value="Polyketide synthase Pks12"/>
    <property type="match status" value="1"/>
</dbReference>
<dbReference type="InterPro" id="IPR020807">
    <property type="entry name" value="PKS_DH"/>
</dbReference>
<dbReference type="SMART" id="SM00827">
    <property type="entry name" value="PKS_AT"/>
    <property type="match status" value="1"/>
</dbReference>
<dbReference type="GO" id="GO:0006633">
    <property type="term" value="P:fatty acid biosynthetic process"/>
    <property type="evidence" value="ECO:0007669"/>
    <property type="project" value="InterPro"/>
</dbReference>
<dbReference type="InterPro" id="IPR032821">
    <property type="entry name" value="PKS_assoc"/>
</dbReference>
<feature type="region of interest" description="C-terminal hotdog fold" evidence="6">
    <location>
        <begin position="1172"/>
        <end position="1332"/>
    </location>
</feature>
<gene>
    <name evidence="10" type="ORF">EKO27_g4869</name>
</gene>
<dbReference type="InterPro" id="IPR049552">
    <property type="entry name" value="PKS_DH_N"/>
</dbReference>
<dbReference type="Proteomes" id="UP000286045">
    <property type="component" value="Unassembled WGS sequence"/>
</dbReference>
<dbReference type="Pfam" id="PF23114">
    <property type="entry name" value="NAD-bd_HRPKS_sdrA"/>
    <property type="match status" value="1"/>
</dbReference>
<evidence type="ECO:0000256" key="1">
    <source>
        <dbReference type="ARBA" id="ARBA00022450"/>
    </source>
</evidence>
<evidence type="ECO:0000313" key="10">
    <source>
        <dbReference type="EMBL" id="RWA10234.1"/>
    </source>
</evidence>
<keyword evidence="5" id="KW-0511">Multifunctional enzyme</keyword>
<dbReference type="InterPro" id="IPR014031">
    <property type="entry name" value="Ketoacyl_synth_C"/>
</dbReference>
<dbReference type="STRING" id="363999.A0A439D755"/>
<dbReference type="GO" id="GO:0004312">
    <property type="term" value="F:fatty acid synthase activity"/>
    <property type="evidence" value="ECO:0007669"/>
    <property type="project" value="TreeGrafter"/>
</dbReference>
<dbReference type="Pfam" id="PF21089">
    <property type="entry name" value="PKS_DH_N"/>
    <property type="match status" value="1"/>
</dbReference>
<dbReference type="InterPro" id="IPR036291">
    <property type="entry name" value="NAD(P)-bd_dom_sf"/>
</dbReference>
<dbReference type="Gene3D" id="3.40.47.10">
    <property type="match status" value="1"/>
</dbReference>
<comment type="caution">
    <text evidence="6">Lacks conserved residue(s) required for the propagation of feature annotation.</text>
</comment>
<dbReference type="CDD" id="cd05195">
    <property type="entry name" value="enoyl_red"/>
    <property type="match status" value="1"/>
</dbReference>
<organism evidence="10 11">
    <name type="scientific">Xylaria grammica</name>
    <dbReference type="NCBI Taxonomy" id="363999"/>
    <lineage>
        <taxon>Eukaryota</taxon>
        <taxon>Fungi</taxon>
        <taxon>Dikarya</taxon>
        <taxon>Ascomycota</taxon>
        <taxon>Pezizomycotina</taxon>
        <taxon>Sordariomycetes</taxon>
        <taxon>Xylariomycetidae</taxon>
        <taxon>Xylariales</taxon>
        <taxon>Xylariaceae</taxon>
        <taxon>Xylaria</taxon>
    </lineage>
</organism>
<evidence type="ECO:0000256" key="3">
    <source>
        <dbReference type="ARBA" id="ARBA00022679"/>
    </source>
</evidence>
<evidence type="ECO:0000256" key="4">
    <source>
        <dbReference type="ARBA" id="ARBA00023002"/>
    </source>
</evidence>
<dbReference type="SMART" id="SM00822">
    <property type="entry name" value="PKS_KR"/>
    <property type="match status" value="1"/>
</dbReference>
<evidence type="ECO:0008006" key="12">
    <source>
        <dbReference type="Google" id="ProtNLM"/>
    </source>
</evidence>
<dbReference type="SMART" id="SM00826">
    <property type="entry name" value="PKS_DH"/>
    <property type="match status" value="1"/>
</dbReference>
<dbReference type="Pfam" id="PF08240">
    <property type="entry name" value="ADH_N"/>
    <property type="match status" value="1"/>
</dbReference>
<keyword evidence="2" id="KW-0597">Phosphoprotein</keyword>
<dbReference type="InterPro" id="IPR020843">
    <property type="entry name" value="ER"/>
</dbReference>